<accession>A0A443HRY9</accession>
<feature type="region of interest" description="Disordered" evidence="1">
    <location>
        <begin position="313"/>
        <end position="353"/>
    </location>
</feature>
<evidence type="ECO:0000313" key="2">
    <source>
        <dbReference type="EMBL" id="RWQ94606.1"/>
    </source>
</evidence>
<proteinExistence type="predicted"/>
<dbReference type="Proteomes" id="UP000283841">
    <property type="component" value="Unassembled WGS sequence"/>
</dbReference>
<sequence length="353" mass="39541">MGLRLYLAVLHDRQPSHYYSTVTSPITSQNCHHALSLITTITNPLRDSDIAAPFGATIIIKIVFLISTVPLIQTPLLITIVLLISTALVNTVNAGDVASLFNVSVNDVQELREYIGIFIDGSELCRTHLSRRDGVRLEHFIEEKLAENTTLPDAFRIKRDHQNFPRLVALVKQKITEKCRQRAKRNSRAHSDTCISALATIGLRFSDDKQSKDYGLCAFRDLMKDDITPTGDTIRVEDFDYQKFLQRVNSTAVATRTGDGESKIVYKDRNGSAAIIDEISWAAAIMQLLQDATSAKHRFVFHLERKDPLVQDISAAPQPDGADRRNTRRLSSASIKSEPDTASPQKRRRLDSD</sequence>
<feature type="compositionally biased region" description="Polar residues" evidence="1">
    <location>
        <begin position="329"/>
        <end position="344"/>
    </location>
</feature>
<dbReference type="GeneID" id="39598347"/>
<dbReference type="RefSeq" id="XP_028484251.1">
    <property type="nucleotide sequence ID" value="XM_028629070.1"/>
</dbReference>
<gene>
    <name evidence="2" type="ORF">C8Q69DRAFT_445533</name>
</gene>
<name>A0A443HRY9_BYSSP</name>
<dbReference type="VEuPathDB" id="FungiDB:C8Q69DRAFT_445533"/>
<comment type="caution">
    <text evidence="2">The sequence shown here is derived from an EMBL/GenBank/DDBJ whole genome shotgun (WGS) entry which is preliminary data.</text>
</comment>
<evidence type="ECO:0000256" key="1">
    <source>
        <dbReference type="SAM" id="MobiDB-lite"/>
    </source>
</evidence>
<protein>
    <submittedName>
        <fullName evidence="2">Uncharacterized protein</fullName>
    </submittedName>
</protein>
<reference evidence="2 3" key="1">
    <citation type="journal article" date="2018" name="Front. Microbiol.">
        <title>Genomic and genetic insights into a cosmopolitan fungus, Paecilomyces variotii (Eurotiales).</title>
        <authorList>
            <person name="Urquhart A.S."/>
            <person name="Mondo S.J."/>
            <person name="Makela M.R."/>
            <person name="Hane J.K."/>
            <person name="Wiebenga A."/>
            <person name="He G."/>
            <person name="Mihaltcheva S."/>
            <person name="Pangilinan J."/>
            <person name="Lipzen A."/>
            <person name="Barry K."/>
            <person name="de Vries R.P."/>
            <person name="Grigoriev I.V."/>
            <person name="Idnurm A."/>
        </authorList>
    </citation>
    <scope>NUCLEOTIDE SEQUENCE [LARGE SCALE GENOMIC DNA]</scope>
    <source>
        <strain evidence="2 3">CBS 101075</strain>
    </source>
</reference>
<dbReference type="AlphaFoldDB" id="A0A443HRY9"/>
<keyword evidence="3" id="KW-1185">Reference proteome</keyword>
<dbReference type="EMBL" id="RCNU01000007">
    <property type="protein sequence ID" value="RWQ94606.1"/>
    <property type="molecule type" value="Genomic_DNA"/>
</dbReference>
<organism evidence="2 3">
    <name type="scientific">Byssochlamys spectabilis</name>
    <name type="common">Paecilomyces variotii</name>
    <dbReference type="NCBI Taxonomy" id="264951"/>
    <lineage>
        <taxon>Eukaryota</taxon>
        <taxon>Fungi</taxon>
        <taxon>Dikarya</taxon>
        <taxon>Ascomycota</taxon>
        <taxon>Pezizomycotina</taxon>
        <taxon>Eurotiomycetes</taxon>
        <taxon>Eurotiomycetidae</taxon>
        <taxon>Eurotiales</taxon>
        <taxon>Thermoascaceae</taxon>
        <taxon>Paecilomyces</taxon>
    </lineage>
</organism>
<evidence type="ECO:0000313" key="3">
    <source>
        <dbReference type="Proteomes" id="UP000283841"/>
    </source>
</evidence>